<keyword evidence="6" id="KW-1185">Reference proteome</keyword>
<evidence type="ECO:0000256" key="2">
    <source>
        <dbReference type="ARBA" id="ARBA00023043"/>
    </source>
</evidence>
<keyword evidence="2 3" id="KW-0040">ANK repeat</keyword>
<dbReference type="AlphaFoldDB" id="A0A8S1C712"/>
<name>A0A8S1C712_9INSE</name>
<proteinExistence type="predicted"/>
<dbReference type="InterPro" id="IPR036770">
    <property type="entry name" value="Ankyrin_rpt-contain_sf"/>
</dbReference>
<reference evidence="5 6" key="1">
    <citation type="submission" date="2020-04" db="EMBL/GenBank/DDBJ databases">
        <authorList>
            <person name="Alioto T."/>
            <person name="Alioto T."/>
            <person name="Gomez Garrido J."/>
        </authorList>
    </citation>
    <scope>NUCLEOTIDE SEQUENCE [LARGE SCALE GENOMIC DNA]</scope>
</reference>
<evidence type="ECO:0000313" key="5">
    <source>
        <dbReference type="EMBL" id="CAB3364962.1"/>
    </source>
</evidence>
<feature type="repeat" description="ANK" evidence="3">
    <location>
        <begin position="21"/>
        <end position="53"/>
    </location>
</feature>
<accession>A0A8S1C712</accession>
<evidence type="ECO:0000256" key="3">
    <source>
        <dbReference type="PROSITE-ProRule" id="PRU00023"/>
    </source>
</evidence>
<dbReference type="SMART" id="SM00248">
    <property type="entry name" value="ANK"/>
    <property type="match status" value="4"/>
</dbReference>
<evidence type="ECO:0000259" key="4">
    <source>
        <dbReference type="PROSITE" id="PS50225"/>
    </source>
</evidence>
<dbReference type="Pfam" id="PF12796">
    <property type="entry name" value="Ank_2"/>
    <property type="match status" value="1"/>
</dbReference>
<dbReference type="SUPFAM" id="SSF48403">
    <property type="entry name" value="Ankyrin repeat"/>
    <property type="match status" value="1"/>
</dbReference>
<dbReference type="OrthoDB" id="366390at2759"/>
<dbReference type="PROSITE" id="PS50297">
    <property type="entry name" value="ANK_REP_REGION"/>
    <property type="match status" value="1"/>
</dbReference>
<keyword evidence="1" id="KW-0677">Repeat</keyword>
<dbReference type="EMBL" id="CADEPI010000018">
    <property type="protein sequence ID" value="CAB3364962.1"/>
    <property type="molecule type" value="Genomic_DNA"/>
</dbReference>
<dbReference type="PANTHER" id="PTHR24198:SF165">
    <property type="entry name" value="ANKYRIN REPEAT-CONTAINING PROTEIN-RELATED"/>
    <property type="match status" value="1"/>
</dbReference>
<gene>
    <name evidence="5" type="ORF">CLODIP_2_CD12416</name>
</gene>
<dbReference type="InterPro" id="IPR002110">
    <property type="entry name" value="Ankyrin_rpt"/>
</dbReference>
<dbReference type="PANTHER" id="PTHR24198">
    <property type="entry name" value="ANKYRIN REPEAT AND PROTEIN KINASE DOMAIN-CONTAINING PROTEIN"/>
    <property type="match status" value="1"/>
</dbReference>
<dbReference type="Proteomes" id="UP000494165">
    <property type="component" value="Unassembled WGS sequence"/>
</dbReference>
<organism evidence="5 6">
    <name type="scientific">Cloeon dipterum</name>
    <dbReference type="NCBI Taxonomy" id="197152"/>
    <lineage>
        <taxon>Eukaryota</taxon>
        <taxon>Metazoa</taxon>
        <taxon>Ecdysozoa</taxon>
        <taxon>Arthropoda</taxon>
        <taxon>Hexapoda</taxon>
        <taxon>Insecta</taxon>
        <taxon>Pterygota</taxon>
        <taxon>Palaeoptera</taxon>
        <taxon>Ephemeroptera</taxon>
        <taxon>Pisciforma</taxon>
        <taxon>Baetidae</taxon>
        <taxon>Cloeon</taxon>
    </lineage>
</organism>
<dbReference type="InterPro" id="IPR001496">
    <property type="entry name" value="SOCS_box"/>
</dbReference>
<dbReference type="PROSITE" id="PS50225">
    <property type="entry name" value="SOCS"/>
    <property type="match status" value="1"/>
</dbReference>
<feature type="domain" description="SOCS box" evidence="4">
    <location>
        <begin position="267"/>
        <end position="312"/>
    </location>
</feature>
<dbReference type="PROSITE" id="PS50088">
    <property type="entry name" value="ANK_REPEAT"/>
    <property type="match status" value="1"/>
</dbReference>
<evidence type="ECO:0000313" key="6">
    <source>
        <dbReference type="Proteomes" id="UP000494165"/>
    </source>
</evidence>
<evidence type="ECO:0000256" key="1">
    <source>
        <dbReference type="ARBA" id="ARBA00022737"/>
    </source>
</evidence>
<protein>
    <recommendedName>
        <fullName evidence="4">SOCS box domain-containing protein</fullName>
    </recommendedName>
</protein>
<dbReference type="Gene3D" id="1.25.40.20">
    <property type="entry name" value="Ankyrin repeat-containing domain"/>
    <property type="match status" value="1"/>
</dbReference>
<sequence length="320" mass="37063">MRKILAKDGFALERRDLHSAHELTPLQSAVKYGHHRCVQFLLDLGADHTLRTRDNKNDLLELAVWGYSNESVIKLLLDFGLSPNFKSVENAKVRYNKAYYLTCAMRSGISAAQILLDYGAVINDFVGYSINFNNCEHFVASFNAVIECKSDILKFLLLNGAPVDARQARLPDNADPVSKDCLSLIHHFVCSNGEKGFDEECKILNLLHQFGANLWERNRLGLTPLQVRSNRPVWNRERHLRDMDWYVQRPNEGVFFRTTEYLRHLMSAPLSLSSLSRLTIIRTMSMNYFRDLHKLPPLPRKVMAYLRCWELLDRPIYEIY</sequence>
<comment type="caution">
    <text evidence="5">The sequence shown here is derived from an EMBL/GenBank/DDBJ whole genome shotgun (WGS) entry which is preliminary data.</text>
</comment>